<proteinExistence type="predicted"/>
<dbReference type="OrthoDB" id="30840at2759"/>
<evidence type="ECO:0000313" key="1">
    <source>
        <dbReference type="EMBL" id="KAA6394308.1"/>
    </source>
</evidence>
<protein>
    <submittedName>
        <fullName evidence="1">Uncharacterized protein</fullName>
    </submittedName>
</protein>
<accession>A0A5J4WHL4</accession>
<sequence>MIDFENIGFSKNVVKPSQSPVTSSQDQTVPLSTAVLPSHVQFLYRSRTCAESTSDNHKQHKQYDDIKVKSLDRNPIIKVRNRNMRSESSAPAINGLEVYAEIDNIGETKYLKQIYEIREQQLKRRC</sequence>
<organism evidence="1 2">
    <name type="scientific">Streblomastix strix</name>
    <dbReference type="NCBI Taxonomy" id="222440"/>
    <lineage>
        <taxon>Eukaryota</taxon>
        <taxon>Metamonada</taxon>
        <taxon>Preaxostyla</taxon>
        <taxon>Oxymonadida</taxon>
        <taxon>Streblomastigidae</taxon>
        <taxon>Streblomastix</taxon>
    </lineage>
</organism>
<dbReference type="EMBL" id="SNRW01001977">
    <property type="protein sequence ID" value="KAA6394308.1"/>
    <property type="molecule type" value="Genomic_DNA"/>
</dbReference>
<reference evidence="1 2" key="1">
    <citation type="submission" date="2019-03" db="EMBL/GenBank/DDBJ databases">
        <title>Single cell metagenomics reveals metabolic interactions within the superorganism composed of flagellate Streblomastix strix and complex community of Bacteroidetes bacteria on its surface.</title>
        <authorList>
            <person name="Treitli S.C."/>
            <person name="Kolisko M."/>
            <person name="Husnik F."/>
            <person name="Keeling P."/>
            <person name="Hampl V."/>
        </authorList>
    </citation>
    <scope>NUCLEOTIDE SEQUENCE [LARGE SCALE GENOMIC DNA]</scope>
    <source>
        <strain evidence="1">ST1C</strain>
    </source>
</reference>
<gene>
    <name evidence="1" type="ORF">EZS28_010168</name>
</gene>
<dbReference type="Proteomes" id="UP000324800">
    <property type="component" value="Unassembled WGS sequence"/>
</dbReference>
<comment type="caution">
    <text evidence="1">The sequence shown here is derived from an EMBL/GenBank/DDBJ whole genome shotgun (WGS) entry which is preliminary data.</text>
</comment>
<evidence type="ECO:0000313" key="2">
    <source>
        <dbReference type="Proteomes" id="UP000324800"/>
    </source>
</evidence>
<name>A0A5J4WHL4_9EUKA</name>
<dbReference type="AlphaFoldDB" id="A0A5J4WHL4"/>